<feature type="region of interest" description="Disordered" evidence="4">
    <location>
        <begin position="57"/>
        <end position="112"/>
    </location>
</feature>
<feature type="domain" description="Kinesin motor" evidence="5">
    <location>
        <begin position="1"/>
        <end position="56"/>
    </location>
</feature>
<dbReference type="GO" id="GO:0008017">
    <property type="term" value="F:microtubule binding"/>
    <property type="evidence" value="ECO:0007669"/>
    <property type="project" value="InterPro"/>
</dbReference>
<organism evidence="6">
    <name type="scientific">Ensete ventricosum</name>
    <name type="common">Abyssinian banana</name>
    <name type="synonym">Musa ensete</name>
    <dbReference type="NCBI Taxonomy" id="4639"/>
    <lineage>
        <taxon>Eukaryota</taxon>
        <taxon>Viridiplantae</taxon>
        <taxon>Streptophyta</taxon>
        <taxon>Embryophyta</taxon>
        <taxon>Tracheophyta</taxon>
        <taxon>Spermatophyta</taxon>
        <taxon>Magnoliopsida</taxon>
        <taxon>Liliopsida</taxon>
        <taxon>Zingiberales</taxon>
        <taxon>Musaceae</taxon>
        <taxon>Ensete</taxon>
    </lineage>
</organism>
<dbReference type="AlphaFoldDB" id="A0A445MDD4"/>
<evidence type="ECO:0000256" key="2">
    <source>
        <dbReference type="ARBA" id="ARBA00023175"/>
    </source>
</evidence>
<feature type="compositionally biased region" description="Basic and acidic residues" evidence="4">
    <location>
        <begin position="72"/>
        <end position="84"/>
    </location>
</feature>
<dbReference type="Proteomes" id="UP000290560">
    <property type="component" value="Unassembled WGS sequence"/>
</dbReference>
<dbReference type="GO" id="GO:0005874">
    <property type="term" value="C:microtubule"/>
    <property type="evidence" value="ECO:0007669"/>
    <property type="project" value="UniProtKB-KW"/>
</dbReference>
<dbReference type="InterPro" id="IPR001752">
    <property type="entry name" value="Kinesin_motor_dom"/>
</dbReference>
<proteinExistence type="inferred from homology"/>
<dbReference type="InterPro" id="IPR027640">
    <property type="entry name" value="Kinesin-like_fam"/>
</dbReference>
<evidence type="ECO:0000259" key="5">
    <source>
        <dbReference type="PROSITE" id="PS50067"/>
    </source>
</evidence>
<keyword evidence="2" id="KW-0505">Motor protein</keyword>
<evidence type="ECO:0000313" key="6">
    <source>
        <dbReference type="EMBL" id="RZR72208.1"/>
    </source>
</evidence>
<dbReference type="PROSITE" id="PS50067">
    <property type="entry name" value="KINESIN_MOTOR_2"/>
    <property type="match status" value="1"/>
</dbReference>
<dbReference type="Gene3D" id="1.20.58.1980">
    <property type="match status" value="1"/>
</dbReference>
<keyword evidence="1" id="KW-0493">Microtubule</keyword>
<dbReference type="GO" id="GO:0003777">
    <property type="term" value="F:microtubule motor activity"/>
    <property type="evidence" value="ECO:0007669"/>
    <property type="project" value="InterPro"/>
</dbReference>
<sequence length="237" mass="25764">MRHSHIPYRNNKLTQILSGSLGHNSKVLMIVHISLGDDDAAETVCPLSFAKRVREEVEGERARGGGTSPWRRGCDVRGRGDRDSRRRARQHLLQEEQKKRVEERGKVLQQGTTRAIAEDNDTARKMGYGSGGSCHCHIRRRNSIENRRTGAASNGHPLEISGGAEISSGEDGGGVAVQVLMLGDEATMDDGTTASEGADLRSRGTAPTLSPEKESTGISVRSQRTRRRMADGALARV</sequence>
<dbReference type="SUPFAM" id="SSF52540">
    <property type="entry name" value="P-loop containing nucleoside triphosphate hydrolases"/>
    <property type="match status" value="1"/>
</dbReference>
<dbReference type="EMBL" id="KV875645">
    <property type="protein sequence ID" value="RZR72208.1"/>
    <property type="molecule type" value="Genomic_DNA"/>
</dbReference>
<evidence type="ECO:0000256" key="1">
    <source>
        <dbReference type="ARBA" id="ARBA00022701"/>
    </source>
</evidence>
<dbReference type="PANTHER" id="PTHR47972:SF9">
    <property type="entry name" value="KINESIN-LIKE PROTEIN KIN-14U"/>
    <property type="match status" value="1"/>
</dbReference>
<accession>A0A445MDD4</accession>
<reference evidence="6" key="1">
    <citation type="journal article" date="2018" name="Data Brief">
        <title>Genome sequence data from 17 accessions of Ensete ventricosum, a staple food crop for millions in Ethiopia.</title>
        <authorList>
            <person name="Yemataw Z."/>
            <person name="Muzemil S."/>
            <person name="Ambachew D."/>
            <person name="Tripathi L."/>
            <person name="Tesfaye K."/>
            <person name="Chala A."/>
            <person name="Farbos A."/>
            <person name="O'Neill P."/>
            <person name="Moore K."/>
            <person name="Grant M."/>
            <person name="Studholme D.J."/>
        </authorList>
    </citation>
    <scope>NUCLEOTIDE SEQUENCE [LARGE SCALE GENOMIC DNA]</scope>
    <source>
        <tissue evidence="6">Leaf</tissue>
    </source>
</reference>
<evidence type="ECO:0000256" key="3">
    <source>
        <dbReference type="PROSITE-ProRule" id="PRU00283"/>
    </source>
</evidence>
<dbReference type="GO" id="GO:0005524">
    <property type="term" value="F:ATP binding"/>
    <property type="evidence" value="ECO:0007669"/>
    <property type="project" value="InterPro"/>
</dbReference>
<evidence type="ECO:0000256" key="4">
    <source>
        <dbReference type="SAM" id="MobiDB-lite"/>
    </source>
</evidence>
<protein>
    <recommendedName>
        <fullName evidence="5">Kinesin motor domain-containing protein</fullName>
    </recommendedName>
</protein>
<comment type="caution">
    <text evidence="3">Lacks conserved residue(s) required for the propagation of feature annotation.</text>
</comment>
<comment type="similarity">
    <text evidence="3">Belongs to the TRAFAC class myosin-kinesin ATPase superfamily. Kinesin family.</text>
</comment>
<dbReference type="PANTHER" id="PTHR47972">
    <property type="entry name" value="KINESIN-LIKE PROTEIN KLP-3"/>
    <property type="match status" value="1"/>
</dbReference>
<name>A0A445MDD4_ENSVE</name>
<dbReference type="InterPro" id="IPR027417">
    <property type="entry name" value="P-loop_NTPase"/>
</dbReference>
<dbReference type="Pfam" id="PF00225">
    <property type="entry name" value="Kinesin"/>
    <property type="match status" value="1"/>
</dbReference>
<feature type="compositionally biased region" description="Basic and acidic residues" evidence="4">
    <location>
        <begin position="92"/>
        <end position="106"/>
    </location>
</feature>
<gene>
    <name evidence="6" type="ORF">BHM03_00011166</name>
</gene>
<dbReference type="GO" id="GO:0007018">
    <property type="term" value="P:microtubule-based movement"/>
    <property type="evidence" value="ECO:0007669"/>
    <property type="project" value="InterPro"/>
</dbReference>
<feature type="region of interest" description="Disordered" evidence="4">
    <location>
        <begin position="188"/>
        <end position="237"/>
    </location>
</feature>